<name>A0A7C4U3P9_9BACT</name>
<dbReference type="Gene3D" id="3.90.170.10">
    <property type="entry name" value="Adenylosuccinate Synthetase, subunit A, domain 3"/>
    <property type="match status" value="1"/>
</dbReference>
<evidence type="ECO:0000256" key="4">
    <source>
        <dbReference type="ARBA" id="ARBA00022741"/>
    </source>
</evidence>
<dbReference type="NCBIfam" id="NF002223">
    <property type="entry name" value="PRK01117.1"/>
    <property type="match status" value="1"/>
</dbReference>
<dbReference type="GO" id="GO:0046040">
    <property type="term" value="P:IMP metabolic process"/>
    <property type="evidence" value="ECO:0007669"/>
    <property type="project" value="TreeGrafter"/>
</dbReference>
<feature type="binding site" evidence="8">
    <location>
        <begin position="414"/>
        <end position="416"/>
    </location>
    <ligand>
        <name>GTP</name>
        <dbReference type="ChEBI" id="CHEBI:37565"/>
    </ligand>
</feature>
<comment type="similarity">
    <text evidence="8 10">Belongs to the adenylosuccinate synthetase family.</text>
</comment>
<feature type="active site" evidence="9">
    <location>
        <position position="132"/>
    </location>
</feature>
<proteinExistence type="inferred from homology"/>
<organism evidence="11">
    <name type="scientific">Caldisericum exile</name>
    <dbReference type="NCBI Taxonomy" id="693075"/>
    <lineage>
        <taxon>Bacteria</taxon>
        <taxon>Pseudomonadati</taxon>
        <taxon>Caldisericota/Cryosericota group</taxon>
        <taxon>Caldisericota</taxon>
        <taxon>Caldisericia</taxon>
        <taxon>Caldisericales</taxon>
        <taxon>Caldisericaceae</taxon>
        <taxon>Caldisericum</taxon>
    </lineage>
</organism>
<evidence type="ECO:0000256" key="8">
    <source>
        <dbReference type="HAMAP-Rule" id="MF_00011"/>
    </source>
</evidence>
<dbReference type="PANTHER" id="PTHR11846">
    <property type="entry name" value="ADENYLOSUCCINATE SYNTHETASE"/>
    <property type="match status" value="1"/>
</dbReference>
<feature type="binding site" description="in other chain" evidence="8">
    <location>
        <position position="234"/>
    </location>
    <ligand>
        <name>IMP</name>
        <dbReference type="ChEBI" id="CHEBI:58053"/>
        <note>ligand shared between dimeric partners</note>
    </ligand>
</feature>
<dbReference type="InterPro" id="IPR042111">
    <property type="entry name" value="Adenylosuccinate_synth_dom3"/>
</dbReference>
<dbReference type="PANTHER" id="PTHR11846:SF0">
    <property type="entry name" value="ADENYLOSUCCINATE SYNTHETASE"/>
    <property type="match status" value="1"/>
</dbReference>
<keyword evidence="8" id="KW-0963">Cytoplasm</keyword>
<comment type="pathway">
    <text evidence="8 10">Purine metabolism; AMP biosynthesis via de novo pathway; AMP from IMP: step 1/2.</text>
</comment>
<feature type="binding site" evidence="8">
    <location>
        <position position="300"/>
    </location>
    <ligand>
        <name>GTP</name>
        <dbReference type="ChEBI" id="CHEBI:37565"/>
    </ligand>
</feature>
<dbReference type="InterPro" id="IPR001114">
    <property type="entry name" value="Adenylosuccinate_synthetase"/>
</dbReference>
<keyword evidence="6 8" id="KW-0460">Magnesium</keyword>
<evidence type="ECO:0000313" key="11">
    <source>
        <dbReference type="EMBL" id="HGW60273.1"/>
    </source>
</evidence>
<evidence type="ECO:0000256" key="7">
    <source>
        <dbReference type="ARBA" id="ARBA00023134"/>
    </source>
</evidence>
<dbReference type="Pfam" id="PF00709">
    <property type="entry name" value="Adenylsucc_synt"/>
    <property type="match status" value="1"/>
</dbReference>
<feature type="binding site" description="in other chain" evidence="8">
    <location>
        <position position="121"/>
    </location>
    <ligand>
        <name>IMP</name>
        <dbReference type="ChEBI" id="CHEBI:58053"/>
        <note>ligand shared between dimeric partners</note>
    </ligand>
</feature>
<comment type="caution">
    <text evidence="11">The sequence shown here is derived from an EMBL/GenBank/DDBJ whole genome shotgun (WGS) entry which is preliminary data.</text>
</comment>
<feature type="binding site" evidence="8">
    <location>
        <begin position="326"/>
        <end position="328"/>
    </location>
    <ligand>
        <name>GTP</name>
        <dbReference type="ChEBI" id="CHEBI:37565"/>
    </ligand>
</feature>
<dbReference type="InterPro" id="IPR042110">
    <property type="entry name" value="Adenylosuccinate_synth_dom2"/>
</dbReference>
<dbReference type="FunFam" id="3.90.170.10:FF:000001">
    <property type="entry name" value="Adenylosuccinate synthetase"/>
    <property type="match status" value="1"/>
</dbReference>
<sequence>MAGTIVVGAQWGDEGKGKIVDFLSQRADVVVRFNGGANAGHTVLFNGKELRLHQIPSGVLNGATSILGNGMVIDPVELVDELKMLSSVGIEPVIFISDRASVVMPYHKEIDRIKGKGIGTTGKGIGPAYEDKIGRNNLRICDIIHQNAGEIISQFIDEKRDYLIFEGVMRDDKFESYKEKIVAQYTAIGKQIAGFVTNTSLLLNKFLREGKNVLFEGAQGVLLDIDFGTYPFVTSSNTIAQGALIGTGVSPSSINRIIGVTKAYTTRVGEGPFPTEIKGSNAEMLRKRGKEYGATTGRPRRVGYLDLFALKYAVEVSGIRELAITKIDILSTITDLKVAVSYELDRKRLDYPPANAYDLQRVVPVYETLEPVEHIEKSEWEKLKGHTKDNLPSFIRTYISFIEEFTGVPVTILSYGPERSDTIEYR</sequence>
<feature type="binding site" evidence="8">
    <location>
        <begin position="40"/>
        <end position="42"/>
    </location>
    <ligand>
        <name>GTP</name>
        <dbReference type="ChEBI" id="CHEBI:37565"/>
    </ligand>
</feature>
<dbReference type="GO" id="GO:0005737">
    <property type="term" value="C:cytoplasm"/>
    <property type="evidence" value="ECO:0007669"/>
    <property type="project" value="UniProtKB-SubCell"/>
</dbReference>
<accession>A0A7C4U3P9</accession>
<dbReference type="InterPro" id="IPR027417">
    <property type="entry name" value="P-loop_NTPase"/>
</dbReference>
<comment type="subcellular location">
    <subcellularLocation>
        <location evidence="8">Cytoplasm</location>
    </subcellularLocation>
</comment>
<feature type="binding site" description="in other chain" evidence="8">
    <location>
        <begin position="13"/>
        <end position="16"/>
    </location>
    <ligand>
        <name>IMP</name>
        <dbReference type="ChEBI" id="CHEBI:58053"/>
        <note>ligand shared between dimeric partners</note>
    </ligand>
</feature>
<evidence type="ECO:0000256" key="9">
    <source>
        <dbReference type="PROSITE-ProRule" id="PRU10134"/>
    </source>
</evidence>
<dbReference type="GO" id="GO:0004019">
    <property type="term" value="F:adenylosuccinate synthase activity"/>
    <property type="evidence" value="ECO:0007669"/>
    <property type="project" value="UniProtKB-UniRule"/>
</dbReference>
<evidence type="ECO:0000256" key="2">
    <source>
        <dbReference type="ARBA" id="ARBA00022598"/>
    </source>
</evidence>
<evidence type="ECO:0000256" key="3">
    <source>
        <dbReference type="ARBA" id="ARBA00022723"/>
    </source>
</evidence>
<evidence type="ECO:0000256" key="6">
    <source>
        <dbReference type="ARBA" id="ARBA00022842"/>
    </source>
</evidence>
<dbReference type="Gene3D" id="1.10.300.10">
    <property type="entry name" value="Adenylosuccinate Synthetase, subunit A, domain 2"/>
    <property type="match status" value="1"/>
</dbReference>
<feature type="binding site" description="in other chain" evidence="8">
    <location>
        <begin position="38"/>
        <end position="41"/>
    </location>
    <ligand>
        <name>IMP</name>
        <dbReference type="ChEBI" id="CHEBI:58053"/>
        <note>ligand shared between dimeric partners</note>
    </ligand>
</feature>
<dbReference type="EMBL" id="DTHV01000078">
    <property type="protein sequence ID" value="HGW60273.1"/>
    <property type="molecule type" value="Genomic_DNA"/>
</dbReference>
<dbReference type="SMART" id="SM00788">
    <property type="entry name" value="Adenylsucc_synt"/>
    <property type="match status" value="1"/>
</dbReference>
<dbReference type="GO" id="GO:0000287">
    <property type="term" value="F:magnesium ion binding"/>
    <property type="evidence" value="ECO:0007669"/>
    <property type="project" value="UniProtKB-UniRule"/>
</dbReference>
<keyword evidence="5 8" id="KW-0658">Purine biosynthesis</keyword>
<evidence type="ECO:0000256" key="5">
    <source>
        <dbReference type="ARBA" id="ARBA00022755"/>
    </source>
</evidence>
<reference evidence="11" key="1">
    <citation type="journal article" date="2020" name="mSystems">
        <title>Genome- and Community-Level Interaction Insights into Carbon Utilization and Element Cycling Functions of Hydrothermarchaeota in Hydrothermal Sediment.</title>
        <authorList>
            <person name="Zhou Z."/>
            <person name="Liu Y."/>
            <person name="Xu W."/>
            <person name="Pan J."/>
            <person name="Luo Z.H."/>
            <person name="Li M."/>
        </authorList>
    </citation>
    <scope>NUCLEOTIDE SEQUENCE [LARGE SCALE GENOMIC DNA]</scope>
    <source>
        <strain evidence="11">SpSt-794</strain>
    </source>
</reference>
<evidence type="ECO:0000256" key="10">
    <source>
        <dbReference type="RuleBase" id="RU000520"/>
    </source>
</evidence>
<feature type="active site" description="Proton donor" evidence="8">
    <location>
        <position position="41"/>
    </location>
</feature>
<feature type="binding site" evidence="8">
    <location>
        <position position="40"/>
    </location>
    <ligand>
        <name>Mg(2+)</name>
        <dbReference type="ChEBI" id="CHEBI:18420"/>
    </ligand>
</feature>
<dbReference type="PROSITE" id="PS00513">
    <property type="entry name" value="ADENYLOSUCCIN_SYN_2"/>
    <property type="match status" value="1"/>
</dbReference>
<feature type="active site" description="Proton acceptor" evidence="8">
    <location>
        <position position="13"/>
    </location>
</feature>
<dbReference type="EC" id="6.3.4.4" evidence="8 10"/>
<comment type="subunit">
    <text evidence="1 8">Homodimer.</text>
</comment>
<dbReference type="GO" id="GO:0005525">
    <property type="term" value="F:GTP binding"/>
    <property type="evidence" value="ECO:0007669"/>
    <property type="project" value="UniProtKB-UniRule"/>
</dbReference>
<feature type="binding site" evidence="8">
    <location>
        <position position="13"/>
    </location>
    <ligand>
        <name>Mg(2+)</name>
        <dbReference type="ChEBI" id="CHEBI:18420"/>
    </ligand>
</feature>
<dbReference type="SUPFAM" id="SSF52540">
    <property type="entry name" value="P-loop containing nucleoside triphosphate hydrolases"/>
    <property type="match status" value="1"/>
</dbReference>
<dbReference type="PROSITE" id="PS01266">
    <property type="entry name" value="ADENYLOSUCCIN_SYN_1"/>
    <property type="match status" value="1"/>
</dbReference>
<feature type="binding site" evidence="8">
    <location>
        <begin position="294"/>
        <end position="300"/>
    </location>
    <ligand>
        <name>substrate</name>
    </ligand>
</feature>
<evidence type="ECO:0000256" key="1">
    <source>
        <dbReference type="ARBA" id="ARBA00011738"/>
    </source>
</evidence>
<dbReference type="HAMAP" id="MF_00011">
    <property type="entry name" value="Adenylosucc_synth"/>
    <property type="match status" value="1"/>
</dbReference>
<keyword evidence="7 8" id="KW-0342">GTP-binding</keyword>
<keyword evidence="3 8" id="KW-0479">Metal-binding</keyword>
<dbReference type="GO" id="GO:0044208">
    <property type="term" value="P:'de novo' AMP biosynthetic process"/>
    <property type="evidence" value="ECO:0007669"/>
    <property type="project" value="UniProtKB-UniRule"/>
</dbReference>
<dbReference type="CDD" id="cd03108">
    <property type="entry name" value="AdSS"/>
    <property type="match status" value="1"/>
</dbReference>
<dbReference type="NCBIfam" id="TIGR00184">
    <property type="entry name" value="purA"/>
    <property type="match status" value="1"/>
</dbReference>
<comment type="catalytic activity">
    <reaction evidence="8 10">
        <text>IMP + L-aspartate + GTP = N(6)-(1,2-dicarboxyethyl)-AMP + GDP + phosphate + 2 H(+)</text>
        <dbReference type="Rhea" id="RHEA:15753"/>
        <dbReference type="ChEBI" id="CHEBI:15378"/>
        <dbReference type="ChEBI" id="CHEBI:29991"/>
        <dbReference type="ChEBI" id="CHEBI:37565"/>
        <dbReference type="ChEBI" id="CHEBI:43474"/>
        <dbReference type="ChEBI" id="CHEBI:57567"/>
        <dbReference type="ChEBI" id="CHEBI:58053"/>
        <dbReference type="ChEBI" id="CHEBI:58189"/>
        <dbReference type="EC" id="6.3.4.4"/>
    </reaction>
</comment>
<dbReference type="AlphaFoldDB" id="A0A7C4U3P9"/>
<protein>
    <recommendedName>
        <fullName evidence="8 10">Adenylosuccinate synthetase</fullName>
        <shortName evidence="8">AMPSase</shortName>
        <shortName evidence="8">AdSS</shortName>
        <ecNumber evidence="8 10">6.3.4.4</ecNumber>
    </recommendedName>
    <alternativeName>
        <fullName evidence="8">IMP--aspartate ligase</fullName>
    </alternativeName>
</protein>
<comment type="cofactor">
    <cofactor evidence="8">
        <name>Mg(2+)</name>
        <dbReference type="ChEBI" id="CHEBI:18420"/>
    </cofactor>
    <text evidence="8">Binds 1 Mg(2+) ion per subunit.</text>
</comment>
<feature type="binding site" description="in other chain" evidence="8">
    <location>
        <position position="298"/>
    </location>
    <ligand>
        <name>IMP</name>
        <dbReference type="ChEBI" id="CHEBI:58053"/>
        <note>ligand shared between dimeric partners</note>
    </ligand>
</feature>
<feature type="binding site" evidence="8">
    <location>
        <begin position="12"/>
        <end position="18"/>
    </location>
    <ligand>
        <name>GTP</name>
        <dbReference type="ChEBI" id="CHEBI:37565"/>
    </ligand>
</feature>
<comment type="function">
    <text evidence="8">Plays an important role in the de novo pathway of purine nucleotide biosynthesis. Catalyzes the first committed step in the biosynthesis of AMP from IMP.</text>
</comment>
<feature type="binding site" evidence="8">
    <location>
        <position position="135"/>
    </location>
    <ligand>
        <name>IMP</name>
        <dbReference type="ChEBI" id="CHEBI:58053"/>
        <note>ligand shared between dimeric partners</note>
    </ligand>
</feature>
<feature type="binding site" description="in other chain" evidence="8">
    <location>
        <position position="219"/>
    </location>
    <ligand>
        <name>IMP</name>
        <dbReference type="ChEBI" id="CHEBI:58053"/>
        <note>ligand shared between dimeric partners</note>
    </ligand>
</feature>
<dbReference type="Gene3D" id="3.40.440.10">
    <property type="entry name" value="Adenylosuccinate Synthetase, subunit A, domain 1"/>
    <property type="match status" value="1"/>
</dbReference>
<dbReference type="UniPathway" id="UPA00075">
    <property type="reaction ID" value="UER00335"/>
</dbReference>
<gene>
    <name evidence="8" type="primary">purA</name>
    <name evidence="11" type="ORF">ENV82_02405</name>
</gene>
<dbReference type="InterPro" id="IPR042109">
    <property type="entry name" value="Adenylosuccinate_synth_dom1"/>
</dbReference>
<keyword evidence="2 8" id="KW-0436">Ligase</keyword>
<keyword evidence="4 8" id="KW-0547">Nucleotide-binding</keyword>
<dbReference type="InterPro" id="IPR018220">
    <property type="entry name" value="Adenylosuccin_syn_GTP-bd"/>
</dbReference>
<dbReference type="InterPro" id="IPR033128">
    <property type="entry name" value="Adenylosuccin_syn_Lys_AS"/>
</dbReference>